<dbReference type="EMBL" id="KN846995">
    <property type="protein sequence ID" value="KIW89714.1"/>
    <property type="molecule type" value="Genomic_DNA"/>
</dbReference>
<organism evidence="3 4">
    <name type="scientific">Cladophialophora bantiana (strain ATCC 10958 / CBS 173.52 / CDC B-1940 / NIH 8579)</name>
    <name type="common">Xylohypha bantiana</name>
    <dbReference type="NCBI Taxonomy" id="1442370"/>
    <lineage>
        <taxon>Eukaryota</taxon>
        <taxon>Fungi</taxon>
        <taxon>Dikarya</taxon>
        <taxon>Ascomycota</taxon>
        <taxon>Pezizomycotina</taxon>
        <taxon>Eurotiomycetes</taxon>
        <taxon>Chaetothyriomycetidae</taxon>
        <taxon>Chaetothyriales</taxon>
        <taxon>Herpotrichiellaceae</taxon>
        <taxon>Cladophialophora</taxon>
    </lineage>
</organism>
<dbReference type="Gene3D" id="3.30.565.10">
    <property type="entry name" value="Histidine kinase-like ATPase, C-terminal domain"/>
    <property type="match status" value="1"/>
</dbReference>
<dbReference type="InterPro" id="IPR010730">
    <property type="entry name" value="HET"/>
</dbReference>
<name>A0A0D2HYL8_CLAB1</name>
<protein>
    <recommendedName>
        <fullName evidence="2">Heterokaryon incompatibility domain-containing protein</fullName>
    </recommendedName>
</protein>
<dbReference type="HOGENOM" id="CLU_000570_2_1_1"/>
<reference evidence="3" key="1">
    <citation type="submission" date="2015-01" db="EMBL/GenBank/DDBJ databases">
        <title>The Genome Sequence of Cladophialophora bantiana CBS 173.52.</title>
        <authorList>
            <consortium name="The Broad Institute Genomics Platform"/>
            <person name="Cuomo C."/>
            <person name="de Hoog S."/>
            <person name="Gorbushina A."/>
            <person name="Stielow B."/>
            <person name="Teixiera M."/>
            <person name="Abouelleil A."/>
            <person name="Chapman S.B."/>
            <person name="Priest M."/>
            <person name="Young S.K."/>
            <person name="Wortman J."/>
            <person name="Nusbaum C."/>
            <person name="Birren B."/>
        </authorList>
    </citation>
    <scope>NUCLEOTIDE SEQUENCE [LARGE SCALE GENOMIC DNA]</scope>
    <source>
        <strain evidence="3">CBS 173.52</strain>
    </source>
</reference>
<dbReference type="InterPro" id="IPR036890">
    <property type="entry name" value="HATPase_C_sf"/>
</dbReference>
<dbReference type="PANTHER" id="PTHR24148:SF73">
    <property type="entry name" value="HET DOMAIN PROTEIN (AFU_ORTHOLOGUE AFUA_8G01020)"/>
    <property type="match status" value="1"/>
</dbReference>
<evidence type="ECO:0000313" key="3">
    <source>
        <dbReference type="EMBL" id="KIW89714.1"/>
    </source>
</evidence>
<dbReference type="VEuPathDB" id="FungiDB:Z519_09870"/>
<sequence>MASLADRIAARRHIEEIRASLNVDNPDRRTDELENLLNIVATQLYRESTHFLLEILQNADDNNYEHPTPTLKLTCTEDSFRIDSNEVGFTDKDVTAVCSAGASNKAGTSDTTGEKGLGFKAVFKVADTVWIASRAYSFKFDKKKKLGMIAPEWAEEFPVSLLDGYSTIYLHLWQYGRAEIERVMEFDPTLLPFLRKVERIELHRRVDHARTLARRQERISDTLYDLVIEEDGKEMLRYKIIESEIPGMPLETKRPGLSECSVSLGFPVSGFEVAKSQPVYAFLPIREYGFTFAIQANFVLIANREDIDVSSAWNIKIRDFVSGAFVNAVNYFNTTSFRYTWPRFLPLETRDFFQPVAGEIQEKLKETESFEGEDGEMHEPLGLVYVGEYYRLDDTPLVLTDFTKPRYLSRRYKHLRSETLEHLGIKELEYGDFVTDLEKFMEKEEKKFRTQSPQWFSRLAHVLWLYDYKAPNRLATLKIIPLSNGEWTSRVESKDKLFYLPTDDTTLVPKGTEVLFVDPEAEKDSERSRLFTSLGAKPFSPTEISSFVVRLHTLSSVMIQQSDLVDHLVFLFTSGWSNLDDVDLWVATGSGYRRSSEVYLRSFAPNGRKFAFPVLHQDYWLATAGRELQWTHWLKDQLRICEFPRLVRMVGEGFELSEDMKRILEGLPSGEFLQLLRDHWQTYSEWLGSDEDLNYPQDWILSKKALRECLMSTEVDCINGSRYSLKETIFPAGDLSGVEGSDSLPLLDIPNSSNPSWSFLEQLGVTMKCDVNHYLQCLRMVKQKGQPEKYLQLYGKIQETIDTDLRSTKETFMQDSLIYIPPRNGRPHRWAAVKECVWKGQDSLRRIHSLDCIYPSYARLFSQVLDIRNAGLDTFVAEARSITSDDQPDYVSRLLQMINTLLVLDDSAEALDSVRSLRGCAIFPVKQMGSEKPTFLSLMDEWFMADNQSLARKLSGKIPLLALPGQGIQRLEKLVRTLEIYQHFVSRNARRKVEITGNIWFCKDHTDTLSAKARFIACLIPDRRRWLWKRLKEIKVYGVDEIATELIVTVSGSDLTIESSQSRAAITVNKDDSLRIYLTNREIEMPFFSPELFEQLSEQLLIYLGIPEAARMRLWVILVYSDPRKIEDYLDGHDDTPGTSLPAHRLFPRTPERSKEVSSAFEGIADRTKASRKPVKSGKHHSTSPAQDRSKSTSTSSPSKPSPYRGNLSTPTELEEEDEITSPKKKTAMLQEGLSRIGNKDIDDSQVKPMQDDTEKESHIATASEDYSAVHKLLVLNRVLERSKGLRLTGLNDIIYLPTPEELPQVDSGTGNLRGVRSLPARLQITKNGERVLYIALEPGNIIDPEPMLLGEVKISRLLADVLGDAYQPDRHWTSPMRRQLNHSPFETSVEETTTFTVDGDTRPLTELLVRNSYKAAEAWRDHRPVYHIEVQTSTGGLHSKFTMSSAKVDLARKHRISKLPPDDVFILIRIHDINMIPGISFFVDPWRLYNAGRIDFHVTSAYTANIERARPHILLTGQSEGGAGMDILLTQASDYTQPTEKRLYRWKPLKHERSIRLLRLSAGHGNQELSGTLQHVSLDDNPKYLAISYAWGSKLQQFKLKTMDGVIPLTLSLYLGLQQIRRTDRSIDIWADAISINQNDNDEKEHQVRLMQDIFRSAVHVYAWLGQGDSESSLAIQALRNISASFGAEEEVSRSPGRDEIPPVEDSSWVAISKLFRRKWFRRVWIVQEVILASQLTLVCGDDRIPWRQFYDAAKYCDDQASKSQLSVVFPKNGHLTAIVSLGEFKTSYEEGGPEARQDLHTLLRVFKLTESTSRRDKLFALLSLAKDGTNKGFRPDYKSRFKDVVLQYAKVFVEEQGRGIDLLYQARLSATPGKSSLPSWIPSWASPTAYPETISNWAGAGHFRAGTDKTAEMQISRDILTVRGQVVDSVAKIGKWTSTTDMRRYLGEIFAFIDDLPADTAEERQNLKWKVPIGAATKPTKGDWGDDAGRASFRAMAEYLEFEEGQDDSWKREQRKIRVNATNPLPLRQLDILLQQLWPYLNTAMDFAEILSPAMACTTLGKRVGIIPRTAHEGDVIAVFYGCAVPFLLRKRDDGHDHNYQVVGECYVHGIMHGEALSTHSPEDQVMLV</sequence>
<feature type="compositionally biased region" description="Basic residues" evidence="1">
    <location>
        <begin position="1170"/>
        <end position="1182"/>
    </location>
</feature>
<dbReference type="Proteomes" id="UP000053789">
    <property type="component" value="Unassembled WGS sequence"/>
</dbReference>
<dbReference type="NCBIfam" id="NF047352">
    <property type="entry name" value="P_loop_sacsin"/>
    <property type="match status" value="1"/>
</dbReference>
<dbReference type="Pfam" id="PF06985">
    <property type="entry name" value="HET"/>
    <property type="match status" value="1"/>
</dbReference>
<evidence type="ECO:0000313" key="4">
    <source>
        <dbReference type="Proteomes" id="UP000053789"/>
    </source>
</evidence>
<feature type="region of interest" description="Disordered" evidence="1">
    <location>
        <begin position="1131"/>
        <end position="1230"/>
    </location>
</feature>
<evidence type="ECO:0000259" key="2">
    <source>
        <dbReference type="Pfam" id="PF06985"/>
    </source>
</evidence>
<dbReference type="OrthoDB" id="2157530at2759"/>
<dbReference type="PANTHER" id="PTHR24148">
    <property type="entry name" value="ANKYRIN REPEAT DOMAIN-CONTAINING PROTEIN 39 HOMOLOG-RELATED"/>
    <property type="match status" value="1"/>
</dbReference>
<feature type="domain" description="Heterokaryon incompatibility" evidence="2">
    <location>
        <begin position="1585"/>
        <end position="1730"/>
    </location>
</feature>
<dbReference type="GeneID" id="27702798"/>
<evidence type="ECO:0000256" key="1">
    <source>
        <dbReference type="SAM" id="MobiDB-lite"/>
    </source>
</evidence>
<dbReference type="Pfam" id="PF26639">
    <property type="entry name" value="Het-6_barrel"/>
    <property type="match status" value="1"/>
</dbReference>
<proteinExistence type="predicted"/>
<dbReference type="SUPFAM" id="SSF55874">
    <property type="entry name" value="ATPase domain of HSP90 chaperone/DNA topoisomerase II/histidine kinase"/>
    <property type="match status" value="1"/>
</dbReference>
<dbReference type="RefSeq" id="XP_016616383.1">
    <property type="nucleotide sequence ID" value="XM_016767591.1"/>
</dbReference>
<accession>A0A0D2HYL8</accession>
<gene>
    <name evidence="3" type="ORF">Z519_09870</name>
</gene>
<keyword evidence="4" id="KW-1185">Reference proteome</keyword>
<dbReference type="InterPro" id="IPR052895">
    <property type="entry name" value="HetReg/Transcr_Mod"/>
</dbReference>
<feature type="compositionally biased region" description="Low complexity" evidence="1">
    <location>
        <begin position="1192"/>
        <end position="1203"/>
    </location>
</feature>